<keyword evidence="8 9" id="KW-0472">Membrane</keyword>
<reference evidence="11 12" key="1">
    <citation type="journal article" date="2016" name="Antonie Van Leeuwenhoek">
        <title>Denitratimonas tolerans gen. nov., sp. nov., a denitrifying bacterium isolated from a bioreactor for tannery wastewater treatment.</title>
        <authorList>
            <person name="Han S.I."/>
            <person name="Kim J.O."/>
            <person name="Lee Y.R."/>
            <person name="Ekpeghere K.I."/>
            <person name="Koh S.C."/>
            <person name="Whang K.S."/>
        </authorList>
    </citation>
    <scope>NUCLEOTIDE SEQUENCE [LARGE SCALE GENOMIC DNA]</scope>
    <source>
        <strain evidence="11 12">KACC 17565</strain>
    </source>
</reference>
<dbReference type="InterPro" id="IPR003369">
    <property type="entry name" value="TatA/B/E"/>
</dbReference>
<comment type="subunit">
    <text evidence="9">The Tat system comprises two distinct complexes: a TatABC complex, containing multiple copies of TatA, TatB and TatC subunits, and a separate TatA complex, containing only TatA subunits. Substrates initially bind to the TatABC complex, which probably triggers association of the separate TatA complex to form the active translocon.</text>
</comment>
<comment type="caution">
    <text evidence="11">The sequence shown here is derived from an EMBL/GenBank/DDBJ whole genome shotgun (WGS) entry which is preliminary data.</text>
</comment>
<comment type="function">
    <text evidence="9">Part of the twin-arginine translocation (Tat) system that transports large folded proteins containing a characteristic twin-arginine motif in their signal peptide across membranes. Together with TatC, TatB is part of a receptor directly interacting with Tat signal peptides. TatB may form an oligomeric binding site that transiently accommodates folded Tat precursor proteins before their translocation.</text>
</comment>
<accession>A0AAW9R503</accession>
<protein>
    <recommendedName>
        <fullName evidence="9">Sec-independent protein translocase protein TatB</fullName>
    </recommendedName>
</protein>
<comment type="subcellular location">
    <subcellularLocation>
        <location evidence="9">Cell membrane</location>
        <topology evidence="9">Single-pass membrane protein</topology>
    </subcellularLocation>
    <subcellularLocation>
        <location evidence="1">Membrane</location>
        <topology evidence="1">Single-pass membrane protein</topology>
    </subcellularLocation>
</comment>
<keyword evidence="7 9" id="KW-0811">Translocation</keyword>
<evidence type="ECO:0000256" key="1">
    <source>
        <dbReference type="ARBA" id="ARBA00004167"/>
    </source>
</evidence>
<dbReference type="Gene3D" id="1.20.5.3310">
    <property type="match status" value="1"/>
</dbReference>
<evidence type="ECO:0000313" key="11">
    <source>
        <dbReference type="EMBL" id="MEJ1249298.1"/>
    </source>
</evidence>
<dbReference type="Pfam" id="PF02416">
    <property type="entry name" value="TatA_B_E"/>
    <property type="match status" value="1"/>
</dbReference>
<evidence type="ECO:0000256" key="6">
    <source>
        <dbReference type="ARBA" id="ARBA00022989"/>
    </source>
</evidence>
<feature type="compositionally biased region" description="Low complexity" evidence="10">
    <location>
        <begin position="69"/>
        <end position="80"/>
    </location>
</feature>
<dbReference type="InterPro" id="IPR018448">
    <property type="entry name" value="TatB"/>
</dbReference>
<keyword evidence="4 9" id="KW-0812">Transmembrane</keyword>
<dbReference type="PANTHER" id="PTHR33162:SF1">
    <property type="entry name" value="SEC-INDEPENDENT PROTEIN TRANSLOCASE PROTEIN TATA, CHLOROPLASTIC"/>
    <property type="match status" value="1"/>
</dbReference>
<evidence type="ECO:0000256" key="3">
    <source>
        <dbReference type="ARBA" id="ARBA00022475"/>
    </source>
</evidence>
<evidence type="ECO:0000256" key="7">
    <source>
        <dbReference type="ARBA" id="ARBA00023010"/>
    </source>
</evidence>
<dbReference type="RefSeq" id="WP_337335016.1">
    <property type="nucleotide sequence ID" value="NZ_JBBDHC010000007.1"/>
</dbReference>
<organism evidence="11 12">
    <name type="scientific">Denitratimonas tolerans</name>
    <dbReference type="NCBI Taxonomy" id="1338420"/>
    <lineage>
        <taxon>Bacteria</taxon>
        <taxon>Pseudomonadati</taxon>
        <taxon>Pseudomonadota</taxon>
        <taxon>Gammaproteobacteria</taxon>
        <taxon>Lysobacterales</taxon>
        <taxon>Lysobacteraceae</taxon>
        <taxon>Denitratimonas</taxon>
    </lineage>
</organism>
<dbReference type="GO" id="GO:0033281">
    <property type="term" value="C:TAT protein transport complex"/>
    <property type="evidence" value="ECO:0007669"/>
    <property type="project" value="UniProtKB-UniRule"/>
</dbReference>
<proteinExistence type="inferred from homology"/>
<dbReference type="NCBIfam" id="TIGR01410">
    <property type="entry name" value="tatB"/>
    <property type="match status" value="1"/>
</dbReference>
<gene>
    <name evidence="9 11" type="primary">tatB</name>
    <name evidence="11" type="ORF">WB794_06380</name>
</gene>
<comment type="similarity">
    <text evidence="9">Belongs to the TatB family.</text>
</comment>
<keyword evidence="2 9" id="KW-0813">Transport</keyword>
<keyword evidence="5 9" id="KW-0653">Protein transport</keyword>
<keyword evidence="3 9" id="KW-1003">Cell membrane</keyword>
<dbReference type="PANTHER" id="PTHR33162">
    <property type="entry name" value="SEC-INDEPENDENT PROTEIN TRANSLOCASE PROTEIN TATA, CHLOROPLASTIC"/>
    <property type="match status" value="1"/>
</dbReference>
<evidence type="ECO:0000256" key="5">
    <source>
        <dbReference type="ARBA" id="ARBA00022927"/>
    </source>
</evidence>
<dbReference type="GO" id="GO:0008320">
    <property type="term" value="F:protein transmembrane transporter activity"/>
    <property type="evidence" value="ECO:0007669"/>
    <property type="project" value="UniProtKB-UniRule"/>
</dbReference>
<evidence type="ECO:0000256" key="2">
    <source>
        <dbReference type="ARBA" id="ARBA00022448"/>
    </source>
</evidence>
<dbReference type="EMBL" id="JBBDHC010000007">
    <property type="protein sequence ID" value="MEJ1249298.1"/>
    <property type="molecule type" value="Genomic_DNA"/>
</dbReference>
<feature type="region of interest" description="Disordered" evidence="10">
    <location>
        <begin position="66"/>
        <end position="106"/>
    </location>
</feature>
<dbReference type="PRINTS" id="PR01506">
    <property type="entry name" value="TATBPROTEIN"/>
</dbReference>
<dbReference type="HAMAP" id="MF_00237">
    <property type="entry name" value="TatB"/>
    <property type="match status" value="1"/>
</dbReference>
<evidence type="ECO:0000256" key="8">
    <source>
        <dbReference type="ARBA" id="ARBA00023136"/>
    </source>
</evidence>
<keyword evidence="6 9" id="KW-1133">Transmembrane helix</keyword>
<evidence type="ECO:0000256" key="4">
    <source>
        <dbReference type="ARBA" id="ARBA00022692"/>
    </source>
</evidence>
<sequence length="106" mass="11333">MFEVSLVELAVIGLVALLVLGPERLPRAARMAGLYLRKARATWYSIRTDIERELAADDLKRAMKDTRQSLLSAPSTSAPAREVPDAGTSSEADVPPETGRDAGPAG</sequence>
<keyword evidence="12" id="KW-1185">Reference proteome</keyword>
<evidence type="ECO:0000256" key="10">
    <source>
        <dbReference type="SAM" id="MobiDB-lite"/>
    </source>
</evidence>
<dbReference type="GO" id="GO:0043953">
    <property type="term" value="P:protein transport by the Tat complex"/>
    <property type="evidence" value="ECO:0007669"/>
    <property type="project" value="UniProtKB-UniRule"/>
</dbReference>
<evidence type="ECO:0000256" key="9">
    <source>
        <dbReference type="HAMAP-Rule" id="MF_00237"/>
    </source>
</evidence>
<name>A0AAW9R503_9GAMM</name>
<evidence type="ECO:0000313" key="12">
    <source>
        <dbReference type="Proteomes" id="UP001364472"/>
    </source>
</evidence>
<dbReference type="Proteomes" id="UP001364472">
    <property type="component" value="Unassembled WGS sequence"/>
</dbReference>
<dbReference type="AlphaFoldDB" id="A0AAW9R503"/>